<feature type="compositionally biased region" description="Pro residues" evidence="2">
    <location>
        <begin position="1193"/>
        <end position="1206"/>
    </location>
</feature>
<keyword evidence="1" id="KW-0175">Coiled coil</keyword>
<feature type="region of interest" description="Disordered" evidence="2">
    <location>
        <begin position="1506"/>
        <end position="1528"/>
    </location>
</feature>
<proteinExistence type="predicted"/>
<feature type="region of interest" description="Disordered" evidence="2">
    <location>
        <begin position="1193"/>
        <end position="1214"/>
    </location>
</feature>
<feature type="region of interest" description="Disordered" evidence="2">
    <location>
        <begin position="747"/>
        <end position="787"/>
    </location>
</feature>
<name>A0A8C6IRB1_MELUD</name>
<feature type="compositionally biased region" description="Low complexity" evidence="2">
    <location>
        <begin position="1253"/>
        <end position="1267"/>
    </location>
</feature>
<evidence type="ECO:0000313" key="4">
    <source>
        <dbReference type="Proteomes" id="UP000694405"/>
    </source>
</evidence>
<feature type="region of interest" description="Disordered" evidence="2">
    <location>
        <begin position="1561"/>
        <end position="1584"/>
    </location>
</feature>
<dbReference type="PANTHER" id="PTHR15721">
    <property type="entry name" value="KIAA0586 PROTEIN"/>
    <property type="match status" value="1"/>
</dbReference>
<evidence type="ECO:0000256" key="1">
    <source>
        <dbReference type="SAM" id="Coils"/>
    </source>
</evidence>
<feature type="region of interest" description="Disordered" evidence="2">
    <location>
        <begin position="1253"/>
        <end position="1311"/>
    </location>
</feature>
<dbReference type="GO" id="GO:0007224">
    <property type="term" value="P:smoothened signaling pathway"/>
    <property type="evidence" value="ECO:0007669"/>
    <property type="project" value="InterPro"/>
</dbReference>
<evidence type="ECO:0000313" key="3">
    <source>
        <dbReference type="Ensembl" id="ENSMUNP00000000710.2"/>
    </source>
</evidence>
<gene>
    <name evidence="3" type="primary">LOC101875024</name>
</gene>
<dbReference type="Pfam" id="PF15324">
    <property type="entry name" value="TALPID3"/>
    <property type="match status" value="1"/>
</dbReference>
<dbReference type="Proteomes" id="UP000694405">
    <property type="component" value="Chromosome 4"/>
</dbReference>
<feature type="region of interest" description="Disordered" evidence="2">
    <location>
        <begin position="1620"/>
        <end position="1650"/>
    </location>
</feature>
<accession>A0A8C6IRB1</accession>
<feature type="region of interest" description="Disordered" evidence="2">
    <location>
        <begin position="1337"/>
        <end position="1380"/>
    </location>
</feature>
<dbReference type="Ensembl" id="ENSMUNT00000000835.2">
    <property type="protein sequence ID" value="ENSMUNP00000000710.2"/>
    <property type="gene ID" value="ENSMUNG00000000666.2"/>
</dbReference>
<dbReference type="GO" id="GO:0036064">
    <property type="term" value="C:ciliary basal body"/>
    <property type="evidence" value="ECO:0007669"/>
    <property type="project" value="TreeGrafter"/>
</dbReference>
<feature type="compositionally biased region" description="Polar residues" evidence="2">
    <location>
        <begin position="1627"/>
        <end position="1650"/>
    </location>
</feature>
<dbReference type="InterPro" id="IPR029246">
    <property type="entry name" value="TALPID3"/>
</dbReference>
<feature type="compositionally biased region" description="Low complexity" evidence="2">
    <location>
        <begin position="1568"/>
        <end position="1579"/>
    </location>
</feature>
<protein>
    <submittedName>
        <fullName evidence="3">Uncharacterized protein</fullName>
    </submittedName>
</protein>
<organism evidence="3 4">
    <name type="scientific">Melopsittacus undulatus</name>
    <name type="common">Budgerigar</name>
    <name type="synonym">Psittacus undulatus</name>
    <dbReference type="NCBI Taxonomy" id="13146"/>
    <lineage>
        <taxon>Eukaryota</taxon>
        <taxon>Metazoa</taxon>
        <taxon>Chordata</taxon>
        <taxon>Craniata</taxon>
        <taxon>Vertebrata</taxon>
        <taxon>Euteleostomi</taxon>
        <taxon>Archelosauria</taxon>
        <taxon>Archosauria</taxon>
        <taxon>Dinosauria</taxon>
        <taxon>Saurischia</taxon>
        <taxon>Theropoda</taxon>
        <taxon>Coelurosauria</taxon>
        <taxon>Aves</taxon>
        <taxon>Neognathae</taxon>
        <taxon>Neoaves</taxon>
        <taxon>Telluraves</taxon>
        <taxon>Australaves</taxon>
        <taxon>Psittaciformes</taxon>
        <taxon>Psittaculidae</taxon>
        <taxon>Melopsittacus</taxon>
    </lineage>
</organism>
<reference evidence="3" key="2">
    <citation type="submission" date="2025-08" db="UniProtKB">
        <authorList>
            <consortium name="Ensembl"/>
        </authorList>
    </citation>
    <scope>IDENTIFICATION</scope>
</reference>
<keyword evidence="4" id="KW-1185">Reference proteome</keyword>
<dbReference type="PANTHER" id="PTHR15721:SF2">
    <property type="entry name" value="PROTEIN TALPID3"/>
    <property type="match status" value="1"/>
</dbReference>
<accession>A0A8V5G1X7</accession>
<dbReference type="GO" id="GO:0005814">
    <property type="term" value="C:centriole"/>
    <property type="evidence" value="ECO:0007669"/>
    <property type="project" value="TreeGrafter"/>
</dbReference>
<sequence length="1650" mass="179236">MAAGASGTGGGRDSESAWAPGSAAGLWARREPSGRVRCTDAVAAALAAGPHAWPLCQNPALDSPSELRDEILMDTESSSSLSPDSLASLTAGQVLIHSTGVQREKPAEAPTAAGGRVRKVTVAVRKLCEAVAPCQATGAALPARGPPCAPASVSAGRAPRGVITAGPSAGVSSTKGHPERLLSVGNSTEPMFFSQMDYRREAAVQEDSSLLLEDSRRPKGDVVISQYATGQKEALRAVLKQKTQNNPVLKEVKVHLLGNASTGKKGSVVHDTTSAHREVDSAATIAAATAAAIATTAPLLKVQNDLEAKVNSVSALIHKLQEADRQVHSVAEQLANMKTLHEKPHCHERVSELEKQMNAFMMQRIQHLEKLQEQQMNIQSHLISSAVNTGGLQRIHEPSSSIMTKQSEKSEQQLLSNEIPSCQRGLFLASGGALAQAYSSQFRGCGINTQKSPLKTPVPRRYAPEPVSKNVKISKKENGVTEKENIPKSTREGEGRLLEHIMNSQEMPRGQIEDSKKAALNSNKTSCHSERDRHTALHTDSVPALESFQNCGSVEKMVKKADDLLQDLDQLRRKMHDMLEETNSWKSDINDLIKSKKPAVTSDLPERHLLNKPSILQNVKVPKSILRDAERILREVQNNKKILEENLEAVIHAKDGDAMCTFINALTTDRDVLEEIRIRNTVDEWIKAISLEIQAEMARNDLEQVKYDQKVPWIKRGQNIKGRKTNEEIRAKSQKLQGCSIKKPLSAAKPLQKPVEENASKQRFRTNFSSENLQRSKKKADGPVNRSPVVQNEDYLCQIYGKPIYQGHRSTLKKAPYLRFNSPSPRSKLQRPKLIECVRGTKVKSARTQTCSRMQKAVTSPLAQGNQYLFSPSRDVPPICGPLEGHLIPMAIPLGQTQINDVSLLPAGVVIGKPHPVTVTTSVPEVPPKPSVEIKKPNIAVIEMKSEKKDPPQLSVQVLPNVDIDSISSDSVSINHVLPVSKPTLPPVDTVIQTPEDIHSEEEDAKFPGTNIVDVTHVTQDQEEERNEIAEFCEPLLELSGQFKVTSPKYNGPLFPPGVSAPQQSTDVLDELIQRRETIENRLINWVEQEIMARVISGMYPVQKESVPSGCTSESEDSDTVTSDIVEGAGGGGFQLFINAGVPVDSEMISHFVNEALSEIIATMLGNRQAQKAVPAANVLPSTMVMMESLVPTPLPAPQATPPQTPPSEKELPLVKTPESSLSFTGINEDVHKHEQIKETGVEIPATTSCVGTPVITPVNTPPRTTTPSPPVSEWASKAAKLESPKPANPWDDAELPLEEEKPSPSTEEPFCPKAIEMSVANDEEPEALILPAQPSSARPFESLPCNPQVPSPVPTVSSGQSTQESSLTLTETETETADRPISEGEVLFSYGQVMAARALGGGGLCLPNLAESLSSTLGDANEMDYDPPSEGQVVRRPDKGYHKDPVVTLLAKLNQAPLAAQEGIYHLEDSDDSVGQLSEGQRPRLTKAAERILMGHLVYMDHPTAQTSESRPHRRFRSPSPGQLVQFGEIPRDEDTAHGPMLMAELESQPVSNPVLQAAQSSHRVTSLSEDLSQEQSQGAAQVETVKPQVIYVRRKSEEMQQEGGNAALHLHSHVPAAEVSMKLPSMNTDSETPSSIRGDSESSGTDTF</sequence>
<reference evidence="3" key="1">
    <citation type="submission" date="2020-03" db="EMBL/GenBank/DDBJ databases">
        <title>Melopsittacus undulatus (budgerigar) genome, bMelUnd1, maternal haplotype with Z.</title>
        <authorList>
            <person name="Gedman G."/>
            <person name="Mountcastle J."/>
            <person name="Haase B."/>
            <person name="Formenti G."/>
            <person name="Wright T."/>
            <person name="Apodaca J."/>
            <person name="Pelan S."/>
            <person name="Chow W."/>
            <person name="Rhie A."/>
            <person name="Howe K."/>
            <person name="Fedrigo O."/>
            <person name="Jarvis E.D."/>
        </authorList>
    </citation>
    <scope>NUCLEOTIDE SEQUENCE [LARGE SCALE GENOMIC DNA]</scope>
</reference>
<feature type="coiled-coil region" evidence="1">
    <location>
        <begin position="303"/>
        <end position="340"/>
    </location>
</feature>
<feature type="coiled-coil region" evidence="1">
    <location>
        <begin position="626"/>
        <end position="653"/>
    </location>
</feature>
<feature type="compositionally biased region" description="Low complexity" evidence="2">
    <location>
        <begin position="1355"/>
        <end position="1372"/>
    </location>
</feature>
<reference evidence="3" key="3">
    <citation type="submission" date="2025-09" db="UniProtKB">
        <authorList>
            <consortium name="Ensembl"/>
        </authorList>
    </citation>
    <scope>IDENTIFICATION</scope>
</reference>
<evidence type="ECO:0000256" key="2">
    <source>
        <dbReference type="SAM" id="MobiDB-lite"/>
    </source>
</evidence>
<feature type="coiled-coil region" evidence="1">
    <location>
        <begin position="554"/>
        <end position="588"/>
    </location>
</feature>